<dbReference type="AlphaFoldDB" id="A0AAP0P8F3"/>
<keyword evidence="2" id="KW-1185">Reference proteome</keyword>
<comment type="caution">
    <text evidence="1">The sequence shown here is derived from an EMBL/GenBank/DDBJ whole genome shotgun (WGS) entry which is preliminary data.</text>
</comment>
<proteinExistence type="predicted"/>
<reference evidence="1 2" key="1">
    <citation type="submission" date="2024-01" db="EMBL/GenBank/DDBJ databases">
        <title>Genome assemblies of Stephania.</title>
        <authorList>
            <person name="Yang L."/>
        </authorList>
    </citation>
    <scope>NUCLEOTIDE SEQUENCE [LARGE SCALE GENOMIC DNA]</scope>
    <source>
        <strain evidence="1">YNDBR</strain>
        <tissue evidence="1">Leaf</tissue>
    </source>
</reference>
<evidence type="ECO:0000313" key="1">
    <source>
        <dbReference type="EMBL" id="KAK9134752.1"/>
    </source>
</evidence>
<protein>
    <submittedName>
        <fullName evidence="1">Uncharacterized protein</fullName>
    </submittedName>
</protein>
<name>A0AAP0P8F3_9MAGN</name>
<accession>A0AAP0P8F3</accession>
<dbReference type="Proteomes" id="UP001420932">
    <property type="component" value="Unassembled WGS sequence"/>
</dbReference>
<gene>
    <name evidence="1" type="ORF">Syun_014082</name>
</gene>
<sequence length="258" mass="29164">MGRESSDLCPSPLQRPGPGSGCKLGQLRFAKIVKIILIPHIIVPIIHSMRIITILAMHRHDPISLGSCQTHRFLNMKEINSFIKASPWKICMTVEEELCSTQPIFNPEEDASVDTLRSFEVNEITQVEDYLRETSEEREVFQIEPEIVIALNKGGNEMEIDVILDKPEKPQIESEEDQPLVLVQPPTLSYTFGTPYNGGEVKEHSQIFYTVDTFVLDDLDAIDSFVLEVQNELINLKEGVHASLPKYVDAPFVFDISK</sequence>
<organism evidence="1 2">
    <name type="scientific">Stephania yunnanensis</name>
    <dbReference type="NCBI Taxonomy" id="152371"/>
    <lineage>
        <taxon>Eukaryota</taxon>
        <taxon>Viridiplantae</taxon>
        <taxon>Streptophyta</taxon>
        <taxon>Embryophyta</taxon>
        <taxon>Tracheophyta</taxon>
        <taxon>Spermatophyta</taxon>
        <taxon>Magnoliopsida</taxon>
        <taxon>Ranunculales</taxon>
        <taxon>Menispermaceae</taxon>
        <taxon>Menispermoideae</taxon>
        <taxon>Cissampelideae</taxon>
        <taxon>Stephania</taxon>
    </lineage>
</organism>
<evidence type="ECO:0000313" key="2">
    <source>
        <dbReference type="Proteomes" id="UP001420932"/>
    </source>
</evidence>
<dbReference type="EMBL" id="JBBNAF010000006">
    <property type="protein sequence ID" value="KAK9134752.1"/>
    <property type="molecule type" value="Genomic_DNA"/>
</dbReference>